<dbReference type="RefSeq" id="WP_246069661.1">
    <property type="nucleotide sequence ID" value="NZ_BAAAQC010000007.1"/>
</dbReference>
<organism evidence="1 2">
    <name type="scientific">Humibacillus xanthopallidus</name>
    <dbReference type="NCBI Taxonomy" id="412689"/>
    <lineage>
        <taxon>Bacteria</taxon>
        <taxon>Bacillati</taxon>
        <taxon>Actinomycetota</taxon>
        <taxon>Actinomycetes</taxon>
        <taxon>Micrococcales</taxon>
        <taxon>Intrasporangiaceae</taxon>
        <taxon>Humibacillus</taxon>
    </lineage>
</organism>
<evidence type="ECO:0000313" key="1">
    <source>
        <dbReference type="EMBL" id="TQN48370.1"/>
    </source>
</evidence>
<protein>
    <submittedName>
        <fullName evidence="1">Uncharacterized protein</fullName>
    </submittedName>
</protein>
<dbReference type="EMBL" id="VFQF01000001">
    <property type="protein sequence ID" value="TQN48370.1"/>
    <property type="molecule type" value="Genomic_DNA"/>
</dbReference>
<name>A0A543PWG1_9MICO</name>
<proteinExistence type="predicted"/>
<accession>A0A543PWG1</accession>
<dbReference type="AlphaFoldDB" id="A0A543PWG1"/>
<gene>
    <name evidence="1" type="ORF">FHX52_1501</name>
</gene>
<dbReference type="Proteomes" id="UP000320085">
    <property type="component" value="Unassembled WGS sequence"/>
</dbReference>
<reference evidence="1 2" key="1">
    <citation type="submission" date="2019-06" db="EMBL/GenBank/DDBJ databases">
        <title>Sequencing the genomes of 1000 actinobacteria strains.</title>
        <authorList>
            <person name="Klenk H.-P."/>
        </authorList>
    </citation>
    <scope>NUCLEOTIDE SEQUENCE [LARGE SCALE GENOMIC DNA]</scope>
    <source>
        <strain evidence="1 2">DSM 21776</strain>
    </source>
</reference>
<comment type="caution">
    <text evidence="1">The sequence shown here is derived from an EMBL/GenBank/DDBJ whole genome shotgun (WGS) entry which is preliminary data.</text>
</comment>
<evidence type="ECO:0000313" key="2">
    <source>
        <dbReference type="Proteomes" id="UP000320085"/>
    </source>
</evidence>
<sequence length="71" mass="7322">MLSTHFGLSPPTVAGEILLSLAAYLVFSRFPPAELYPLPPGAAIAAAAPMSSEPKAVAATAIRALRHLPVI</sequence>